<comment type="caution">
    <text evidence="1">The sequence shown here is derived from an EMBL/GenBank/DDBJ whole genome shotgun (WGS) entry which is preliminary data.</text>
</comment>
<sequence length="107" mass="11744">MVYQLVCAKHQVDLLRRSIHNGLHRVVGATITVCPLDAIDRRGHPNGGDHVGVGQTGRTLIIHPAGGDGVPHKRGIAEVRQLYAAFFRQRLPRRGRAARTGAVCRRL</sequence>
<accession>A0A645HJI3</accession>
<evidence type="ECO:0000313" key="1">
    <source>
        <dbReference type="EMBL" id="MPN39175.1"/>
    </source>
</evidence>
<gene>
    <name evidence="1" type="ORF">SDC9_186703</name>
</gene>
<name>A0A645HJI3_9ZZZZ</name>
<proteinExistence type="predicted"/>
<dbReference type="AlphaFoldDB" id="A0A645HJI3"/>
<reference evidence="1" key="1">
    <citation type="submission" date="2019-08" db="EMBL/GenBank/DDBJ databases">
        <authorList>
            <person name="Kucharzyk K."/>
            <person name="Murdoch R.W."/>
            <person name="Higgins S."/>
            <person name="Loffler F."/>
        </authorList>
    </citation>
    <scope>NUCLEOTIDE SEQUENCE</scope>
</reference>
<protein>
    <submittedName>
        <fullName evidence="1">Uncharacterized protein</fullName>
    </submittedName>
</protein>
<dbReference type="EMBL" id="VSSQ01094826">
    <property type="protein sequence ID" value="MPN39175.1"/>
    <property type="molecule type" value="Genomic_DNA"/>
</dbReference>
<organism evidence="1">
    <name type="scientific">bioreactor metagenome</name>
    <dbReference type="NCBI Taxonomy" id="1076179"/>
    <lineage>
        <taxon>unclassified sequences</taxon>
        <taxon>metagenomes</taxon>
        <taxon>ecological metagenomes</taxon>
    </lineage>
</organism>